<feature type="transmembrane region" description="Helical" evidence="1">
    <location>
        <begin position="298"/>
        <end position="320"/>
    </location>
</feature>
<feature type="transmembrane region" description="Helical" evidence="1">
    <location>
        <begin position="265"/>
        <end position="286"/>
    </location>
</feature>
<feature type="transmembrane region" description="Helical" evidence="1">
    <location>
        <begin position="216"/>
        <end position="236"/>
    </location>
</feature>
<sequence>MEHSRHAGWLELFFDLVFVALAGQLAHSLHGDPGPADFAVFLALYLPPWWAWINLTVAANLFEDDTARRRLLMLTAMLSLAVMTVAVTEATGERSTAYALGYAGSRIVLLGLWWPSTTRPIHPGDALVPRWRPLVYCLVPAVGWAASVLVPAPWRFVIWGVLLAAEVGVLFVERSAGLPRRLHVGHLVERVGLFVIIVFGESVVGLIGSLDTEWTAAGGWVALVGFVMLAALWWSYFDFGSAAAETVLRAAAGDRAVPLARDVTAFLHFFVTAGVVAMAGGLATAVEEAGQGHGHLARGAVVALAGGLALYHTAHACIALRFGRRPLLVATWAVPGVGVPLLVIGVAGHLAPWQVVAVLTAEVVAHLLYARWVTTRRLRTRTA</sequence>
<dbReference type="Proteomes" id="UP000054011">
    <property type="component" value="Unassembled WGS sequence"/>
</dbReference>
<feature type="transmembrane region" description="Helical" evidence="1">
    <location>
        <begin position="193"/>
        <end position="210"/>
    </location>
</feature>
<evidence type="ECO:0000256" key="1">
    <source>
        <dbReference type="SAM" id="Phobius"/>
    </source>
</evidence>
<dbReference type="RefSeq" id="WP_058941948.1">
    <property type="nucleotide sequence ID" value="NZ_LNSV01000021.1"/>
</dbReference>
<dbReference type="InterPro" id="IPR010640">
    <property type="entry name" value="Low_temperature_requirement_A"/>
</dbReference>
<comment type="caution">
    <text evidence="2">The sequence shown here is derived from an EMBL/GenBank/DDBJ whole genome shotgun (WGS) entry which is preliminary data.</text>
</comment>
<feature type="transmembrane region" description="Helical" evidence="1">
    <location>
        <begin position="353"/>
        <end position="372"/>
    </location>
</feature>
<dbReference type="Pfam" id="PF06772">
    <property type="entry name" value="LtrA"/>
    <property type="match status" value="1"/>
</dbReference>
<feature type="transmembrane region" description="Helical" evidence="1">
    <location>
        <begin position="71"/>
        <end position="90"/>
    </location>
</feature>
<keyword evidence="1" id="KW-0472">Membrane</keyword>
<evidence type="ECO:0008006" key="4">
    <source>
        <dbReference type="Google" id="ProtNLM"/>
    </source>
</evidence>
<organism evidence="2 3">
    <name type="scientific">Streptomyces kanasensis</name>
    <dbReference type="NCBI Taxonomy" id="936756"/>
    <lineage>
        <taxon>Bacteria</taxon>
        <taxon>Bacillati</taxon>
        <taxon>Actinomycetota</taxon>
        <taxon>Actinomycetes</taxon>
        <taxon>Kitasatosporales</taxon>
        <taxon>Streptomycetaceae</taxon>
        <taxon>Streptomyces</taxon>
    </lineage>
</organism>
<name>A0A117IWA7_9ACTN</name>
<dbReference type="PANTHER" id="PTHR36840">
    <property type="entry name" value="BLL5714 PROTEIN"/>
    <property type="match status" value="1"/>
</dbReference>
<feature type="transmembrane region" description="Helical" evidence="1">
    <location>
        <begin position="156"/>
        <end position="172"/>
    </location>
</feature>
<evidence type="ECO:0000313" key="2">
    <source>
        <dbReference type="EMBL" id="KUH38750.1"/>
    </source>
</evidence>
<keyword evidence="3" id="KW-1185">Reference proteome</keyword>
<keyword evidence="1" id="KW-1133">Transmembrane helix</keyword>
<dbReference type="OrthoDB" id="7698234at2"/>
<proteinExistence type="predicted"/>
<dbReference type="EMBL" id="LNSV01000021">
    <property type="protein sequence ID" value="KUH38750.1"/>
    <property type="molecule type" value="Genomic_DNA"/>
</dbReference>
<reference evidence="2 3" key="1">
    <citation type="submission" date="2015-11" db="EMBL/GenBank/DDBJ databases">
        <title>Genome-wide analysis reveals the secondary metabolome in Streptomyces kanasensis ZX01.</title>
        <authorList>
            <person name="Zhang G."/>
            <person name="Han L."/>
            <person name="Feng J."/>
            <person name="Zhang X."/>
        </authorList>
    </citation>
    <scope>NUCLEOTIDE SEQUENCE [LARGE SCALE GENOMIC DNA]</scope>
    <source>
        <strain evidence="2 3">ZX01</strain>
    </source>
</reference>
<evidence type="ECO:0000313" key="3">
    <source>
        <dbReference type="Proteomes" id="UP000054011"/>
    </source>
</evidence>
<accession>A0A117IWA7</accession>
<dbReference type="AlphaFoldDB" id="A0A117IWA7"/>
<dbReference type="PANTHER" id="PTHR36840:SF1">
    <property type="entry name" value="BLL5714 PROTEIN"/>
    <property type="match status" value="1"/>
</dbReference>
<protein>
    <recommendedName>
        <fullName evidence="4">Low temperature requirement protein A</fullName>
    </recommendedName>
</protein>
<gene>
    <name evidence="2" type="ORF">ATE80_10740</name>
</gene>
<feature type="transmembrane region" description="Helical" evidence="1">
    <location>
        <begin position="7"/>
        <end position="26"/>
    </location>
</feature>
<feature type="transmembrane region" description="Helical" evidence="1">
    <location>
        <begin position="327"/>
        <end position="347"/>
    </location>
</feature>
<keyword evidence="1" id="KW-0812">Transmembrane</keyword>
<feature type="transmembrane region" description="Helical" evidence="1">
    <location>
        <begin position="38"/>
        <end position="59"/>
    </location>
</feature>